<organism evidence="14 15">
    <name type="scientific">Homoserinimonas hongtaonis</name>
    <dbReference type="NCBI Taxonomy" id="2079791"/>
    <lineage>
        <taxon>Bacteria</taxon>
        <taxon>Bacillati</taxon>
        <taxon>Actinomycetota</taxon>
        <taxon>Actinomycetes</taxon>
        <taxon>Micrococcales</taxon>
        <taxon>Microbacteriaceae</taxon>
        <taxon>Homoserinimonas</taxon>
    </lineage>
</organism>
<evidence type="ECO:0000256" key="4">
    <source>
        <dbReference type="ARBA" id="ARBA00013014"/>
    </source>
</evidence>
<dbReference type="Gene3D" id="1.10.1040.10">
    <property type="entry name" value="N-(1-d-carboxylethyl)-l-norvaline Dehydrogenase, domain 2"/>
    <property type="match status" value="1"/>
</dbReference>
<dbReference type="InterPro" id="IPR008927">
    <property type="entry name" value="6-PGluconate_DH-like_C_sf"/>
</dbReference>
<evidence type="ECO:0000256" key="3">
    <source>
        <dbReference type="ARBA" id="ARBA00007870"/>
    </source>
</evidence>
<proteinExistence type="inferred from homology"/>
<keyword evidence="7 11" id="KW-0521">NADP</keyword>
<comment type="caution">
    <text evidence="14">The sequence shown here is derived from an EMBL/GenBank/DDBJ whole genome shotgun (WGS) entry which is preliminary data.</text>
</comment>
<dbReference type="Proteomes" id="UP000244978">
    <property type="component" value="Unassembled WGS sequence"/>
</dbReference>
<dbReference type="InterPro" id="IPR013332">
    <property type="entry name" value="KPR_N"/>
</dbReference>
<evidence type="ECO:0000256" key="10">
    <source>
        <dbReference type="ARBA" id="ARBA00048793"/>
    </source>
</evidence>
<dbReference type="Pfam" id="PF02558">
    <property type="entry name" value="ApbA"/>
    <property type="match status" value="1"/>
</dbReference>
<evidence type="ECO:0000256" key="5">
    <source>
        <dbReference type="ARBA" id="ARBA00019465"/>
    </source>
</evidence>
<gene>
    <name evidence="14" type="ORF">DF220_12965</name>
</gene>
<dbReference type="GO" id="GO:0008677">
    <property type="term" value="F:2-dehydropantoate 2-reductase activity"/>
    <property type="evidence" value="ECO:0007669"/>
    <property type="project" value="UniProtKB-EC"/>
</dbReference>
<dbReference type="InterPro" id="IPR036291">
    <property type="entry name" value="NAD(P)-bd_dom_sf"/>
</dbReference>
<evidence type="ECO:0000259" key="13">
    <source>
        <dbReference type="Pfam" id="PF08546"/>
    </source>
</evidence>
<evidence type="ECO:0000259" key="12">
    <source>
        <dbReference type="Pfam" id="PF02558"/>
    </source>
</evidence>
<dbReference type="InterPro" id="IPR013328">
    <property type="entry name" value="6PGD_dom2"/>
</dbReference>
<protein>
    <recommendedName>
        <fullName evidence="5 11">2-dehydropantoate 2-reductase</fullName>
        <ecNumber evidence="4 11">1.1.1.169</ecNumber>
    </recommendedName>
    <alternativeName>
        <fullName evidence="9 11">Ketopantoate reductase</fullName>
    </alternativeName>
</protein>
<evidence type="ECO:0000256" key="9">
    <source>
        <dbReference type="ARBA" id="ARBA00032024"/>
    </source>
</evidence>
<comment type="similarity">
    <text evidence="3 11">Belongs to the ketopantoate reductase family.</text>
</comment>
<keyword evidence="15" id="KW-1185">Reference proteome</keyword>
<dbReference type="GO" id="GO:0050661">
    <property type="term" value="F:NADP binding"/>
    <property type="evidence" value="ECO:0007669"/>
    <property type="project" value="TreeGrafter"/>
</dbReference>
<evidence type="ECO:0000256" key="8">
    <source>
        <dbReference type="ARBA" id="ARBA00023002"/>
    </source>
</evidence>
<reference evidence="15" key="1">
    <citation type="submission" date="2018-04" db="EMBL/GenBank/DDBJ databases">
        <authorList>
            <person name="Liu S."/>
            <person name="Wang Z."/>
            <person name="Li J."/>
        </authorList>
    </citation>
    <scope>NUCLEOTIDE SEQUENCE [LARGE SCALE GENOMIC DNA]</scope>
    <source>
        <strain evidence="15">S1194</strain>
    </source>
</reference>
<dbReference type="PANTHER" id="PTHR43765">
    <property type="entry name" value="2-DEHYDROPANTOATE 2-REDUCTASE-RELATED"/>
    <property type="match status" value="1"/>
</dbReference>
<dbReference type="RefSeq" id="WP_108998465.1">
    <property type="nucleotide sequence ID" value="NZ_QEEX01000002.1"/>
</dbReference>
<dbReference type="InterPro" id="IPR050838">
    <property type="entry name" value="Ketopantoate_reductase"/>
</dbReference>
<dbReference type="Gene3D" id="3.40.50.720">
    <property type="entry name" value="NAD(P)-binding Rossmann-like Domain"/>
    <property type="match status" value="1"/>
</dbReference>
<evidence type="ECO:0000256" key="2">
    <source>
        <dbReference type="ARBA" id="ARBA00004994"/>
    </source>
</evidence>
<dbReference type="GO" id="GO:0005737">
    <property type="term" value="C:cytoplasm"/>
    <property type="evidence" value="ECO:0007669"/>
    <property type="project" value="TreeGrafter"/>
</dbReference>
<dbReference type="EC" id="1.1.1.169" evidence="4 11"/>
<evidence type="ECO:0000313" key="14">
    <source>
        <dbReference type="EMBL" id="PWB96265.1"/>
    </source>
</evidence>
<comment type="pathway">
    <text evidence="2 11">Cofactor biosynthesis; (R)-pantothenate biosynthesis; (R)-pantoate from 3-methyl-2-oxobutanoate: step 2/2.</text>
</comment>
<dbReference type="SUPFAM" id="SSF48179">
    <property type="entry name" value="6-phosphogluconate dehydrogenase C-terminal domain-like"/>
    <property type="match status" value="1"/>
</dbReference>
<evidence type="ECO:0000256" key="7">
    <source>
        <dbReference type="ARBA" id="ARBA00022857"/>
    </source>
</evidence>
<keyword evidence="6 11" id="KW-0566">Pantothenate biosynthesis</keyword>
<dbReference type="EMBL" id="QEEX01000002">
    <property type="protein sequence ID" value="PWB96265.1"/>
    <property type="molecule type" value="Genomic_DNA"/>
</dbReference>
<evidence type="ECO:0000256" key="11">
    <source>
        <dbReference type="RuleBase" id="RU362068"/>
    </source>
</evidence>
<keyword evidence="8 11" id="KW-0560">Oxidoreductase</keyword>
<feature type="domain" description="Ketopantoate reductase C-terminal" evidence="13">
    <location>
        <begin position="172"/>
        <end position="314"/>
    </location>
</feature>
<sequence length="331" mass="34185">MRIAVLGAGAIGGTIAALLDRAGHDVHVTARGETLAAIREHGIQLKGAWGEHTARVTATHTLDAAPELAILTTKAMDGAAAVTANLDALKGVPLVVVQNGLGGIEEVTELMPGRAVVGALALFAASWVSPGVVTVTAPAGTWLGMATEGDDSPARAAAEVLAPALPVSVVDNFVGARWTKLVINQVNAIPAITGLSVQEVISDTALRRVMVRGMREAVRVGRAKGIHFGTVNGLSHSTLLLVAWGPLWAGEVVALRLRAYLGDVPNPGSTLQSIRRGQPTEIDYLTGAVVAQSAGTGVQTPVNALLTELVHEVERTGKFLPPETVISRAQA</sequence>
<name>A0A2U1SXA2_9MICO</name>
<feature type="domain" description="Ketopantoate reductase N-terminal" evidence="12">
    <location>
        <begin position="3"/>
        <end position="146"/>
    </location>
</feature>
<dbReference type="InterPro" id="IPR003710">
    <property type="entry name" value="ApbA"/>
</dbReference>
<evidence type="ECO:0000256" key="1">
    <source>
        <dbReference type="ARBA" id="ARBA00002919"/>
    </source>
</evidence>
<comment type="function">
    <text evidence="1 11">Catalyzes the NADPH-dependent reduction of ketopantoate into pantoic acid.</text>
</comment>
<comment type="catalytic activity">
    <reaction evidence="10 11">
        <text>(R)-pantoate + NADP(+) = 2-dehydropantoate + NADPH + H(+)</text>
        <dbReference type="Rhea" id="RHEA:16233"/>
        <dbReference type="ChEBI" id="CHEBI:11561"/>
        <dbReference type="ChEBI" id="CHEBI:15378"/>
        <dbReference type="ChEBI" id="CHEBI:15980"/>
        <dbReference type="ChEBI" id="CHEBI:57783"/>
        <dbReference type="ChEBI" id="CHEBI:58349"/>
        <dbReference type="EC" id="1.1.1.169"/>
    </reaction>
</comment>
<dbReference type="InterPro" id="IPR013752">
    <property type="entry name" value="KPA_reductase"/>
</dbReference>
<dbReference type="GO" id="GO:0015940">
    <property type="term" value="P:pantothenate biosynthetic process"/>
    <property type="evidence" value="ECO:0007669"/>
    <property type="project" value="UniProtKB-UniPathway"/>
</dbReference>
<dbReference type="PANTHER" id="PTHR43765:SF2">
    <property type="entry name" value="2-DEHYDROPANTOATE 2-REDUCTASE"/>
    <property type="match status" value="1"/>
</dbReference>
<accession>A0A2U1SXA2</accession>
<evidence type="ECO:0000313" key="15">
    <source>
        <dbReference type="Proteomes" id="UP000244978"/>
    </source>
</evidence>
<dbReference type="AlphaFoldDB" id="A0A2U1SXA2"/>
<dbReference type="Pfam" id="PF08546">
    <property type="entry name" value="ApbA_C"/>
    <property type="match status" value="1"/>
</dbReference>
<evidence type="ECO:0000256" key="6">
    <source>
        <dbReference type="ARBA" id="ARBA00022655"/>
    </source>
</evidence>
<dbReference type="UniPathway" id="UPA00028">
    <property type="reaction ID" value="UER00004"/>
</dbReference>
<dbReference type="NCBIfam" id="TIGR00745">
    <property type="entry name" value="apbA_panE"/>
    <property type="match status" value="1"/>
</dbReference>
<dbReference type="SUPFAM" id="SSF51735">
    <property type="entry name" value="NAD(P)-binding Rossmann-fold domains"/>
    <property type="match status" value="1"/>
</dbReference>